<proteinExistence type="predicted"/>
<organism evidence="1 2">
    <name type="scientific">Thioalkalivibrio halophilus</name>
    <dbReference type="NCBI Taxonomy" id="252474"/>
    <lineage>
        <taxon>Bacteria</taxon>
        <taxon>Pseudomonadati</taxon>
        <taxon>Pseudomonadota</taxon>
        <taxon>Gammaproteobacteria</taxon>
        <taxon>Chromatiales</taxon>
        <taxon>Ectothiorhodospiraceae</taxon>
        <taxon>Thioalkalivibrio</taxon>
    </lineage>
</organism>
<name>A0A1V3A1J2_9GAMM</name>
<evidence type="ECO:0000313" key="2">
    <source>
        <dbReference type="Proteomes" id="UP000189177"/>
    </source>
</evidence>
<dbReference type="EMBL" id="MUZR01000006">
    <property type="protein sequence ID" value="OOC11204.1"/>
    <property type="molecule type" value="Genomic_DNA"/>
</dbReference>
<accession>A0A1V3A1J2</accession>
<gene>
    <name evidence="1" type="ORF">B1A74_02095</name>
</gene>
<dbReference type="OrthoDB" id="8563675at2"/>
<sequence length="128" mass="14013">MFKRRARLLVAAAGDDGRADRVAELAAQDRDVAEWLEVRPRPAMGELTREDLEWADLLVAVDAEAAEAMPAGRPPGCRPKYWHLPPADVLQDAPAMFDDAARSALTCMAGGMRMLARMDAEDQPEPQA</sequence>
<keyword evidence="2" id="KW-1185">Reference proteome</keyword>
<dbReference type="RefSeq" id="WP_077243635.1">
    <property type="nucleotide sequence ID" value="NZ_MUZR01000006.1"/>
</dbReference>
<reference evidence="1 2" key="1">
    <citation type="submission" date="2017-02" db="EMBL/GenBank/DDBJ databases">
        <title>Genomic diversity within the haloalkaliphilic genus Thioalkalivibrio.</title>
        <authorList>
            <person name="Ahn A.-C."/>
            <person name="Meier-Kolthoff J."/>
            <person name="Overmars L."/>
            <person name="Richter M."/>
            <person name="Woyke T."/>
            <person name="Sorokin D.Y."/>
            <person name="Muyzer G."/>
        </authorList>
    </citation>
    <scope>NUCLEOTIDE SEQUENCE [LARGE SCALE GENOMIC DNA]</scope>
    <source>
        <strain evidence="1 2">HL17</strain>
    </source>
</reference>
<comment type="caution">
    <text evidence="1">The sequence shown here is derived from an EMBL/GenBank/DDBJ whole genome shotgun (WGS) entry which is preliminary data.</text>
</comment>
<evidence type="ECO:0000313" key="1">
    <source>
        <dbReference type="EMBL" id="OOC11204.1"/>
    </source>
</evidence>
<dbReference type="Proteomes" id="UP000189177">
    <property type="component" value="Unassembled WGS sequence"/>
</dbReference>
<dbReference type="AlphaFoldDB" id="A0A1V3A1J2"/>
<protein>
    <submittedName>
        <fullName evidence="1">Precorrin-3B synthase</fullName>
    </submittedName>
</protein>